<dbReference type="EMBL" id="LAZR01000780">
    <property type="protein sequence ID" value="KKN57975.1"/>
    <property type="molecule type" value="Genomic_DNA"/>
</dbReference>
<name>A0A0F9RN50_9ZZZZ</name>
<proteinExistence type="predicted"/>
<accession>A0A0F9RN50</accession>
<protein>
    <submittedName>
        <fullName evidence="1">Uncharacterized protein</fullName>
    </submittedName>
</protein>
<evidence type="ECO:0000313" key="1">
    <source>
        <dbReference type="EMBL" id="KKN57975.1"/>
    </source>
</evidence>
<organism evidence="1">
    <name type="scientific">marine sediment metagenome</name>
    <dbReference type="NCBI Taxonomy" id="412755"/>
    <lineage>
        <taxon>unclassified sequences</taxon>
        <taxon>metagenomes</taxon>
        <taxon>ecological metagenomes</taxon>
    </lineage>
</organism>
<dbReference type="AlphaFoldDB" id="A0A0F9RN50"/>
<comment type="caution">
    <text evidence="1">The sequence shown here is derived from an EMBL/GenBank/DDBJ whole genome shotgun (WGS) entry which is preliminary data.</text>
</comment>
<reference evidence="1" key="1">
    <citation type="journal article" date="2015" name="Nature">
        <title>Complex archaea that bridge the gap between prokaryotes and eukaryotes.</title>
        <authorList>
            <person name="Spang A."/>
            <person name="Saw J.H."/>
            <person name="Jorgensen S.L."/>
            <person name="Zaremba-Niedzwiedzka K."/>
            <person name="Martijn J."/>
            <person name="Lind A.E."/>
            <person name="van Eijk R."/>
            <person name="Schleper C."/>
            <person name="Guy L."/>
            <person name="Ettema T.J."/>
        </authorList>
    </citation>
    <scope>NUCLEOTIDE SEQUENCE</scope>
</reference>
<sequence length="79" mass="9606">MNRKEKTLKKKFPYVWQTLITRHDDDFDYCEELIEANDMEGAKEELEEINEIRRFFGDDELTLEEIIKDLQSQSNYKEV</sequence>
<gene>
    <name evidence="1" type="ORF">LCGC14_0556330</name>
</gene>